<dbReference type="PROSITE" id="PS00108">
    <property type="entry name" value="PROTEIN_KINASE_ST"/>
    <property type="match status" value="1"/>
</dbReference>
<dbReference type="FunFam" id="1.10.510.10:FF:001491">
    <property type="entry name" value="Kinase, CAMK CAMKL"/>
    <property type="match status" value="1"/>
</dbReference>
<evidence type="ECO:0000313" key="10">
    <source>
        <dbReference type="Proteomes" id="UP000018320"/>
    </source>
</evidence>
<dbReference type="SUPFAM" id="SSF56112">
    <property type="entry name" value="Protein kinase-like (PK-like)"/>
    <property type="match status" value="1"/>
</dbReference>
<feature type="binding site" evidence="6">
    <location>
        <position position="51"/>
    </location>
    <ligand>
        <name>ATP</name>
        <dbReference type="ChEBI" id="CHEBI:30616"/>
    </ligand>
</feature>
<evidence type="ECO:0000256" key="7">
    <source>
        <dbReference type="RuleBase" id="RU000304"/>
    </source>
</evidence>
<accession>V6TMK5</accession>
<feature type="non-terminal residue" evidence="9">
    <location>
        <position position="1"/>
    </location>
</feature>
<dbReference type="PANTHER" id="PTHR24346">
    <property type="entry name" value="MAP/MICROTUBULE AFFINITY-REGULATING KINASE"/>
    <property type="match status" value="1"/>
</dbReference>
<dbReference type="GO" id="GO:0035556">
    <property type="term" value="P:intracellular signal transduction"/>
    <property type="evidence" value="ECO:0007669"/>
    <property type="project" value="TreeGrafter"/>
</dbReference>
<feature type="domain" description="Protein kinase" evidence="8">
    <location>
        <begin position="18"/>
        <end position="272"/>
    </location>
</feature>
<evidence type="ECO:0000256" key="6">
    <source>
        <dbReference type="PROSITE-ProRule" id="PRU10141"/>
    </source>
</evidence>
<dbReference type="PANTHER" id="PTHR24346:SF30">
    <property type="entry name" value="MATERNAL EMBRYONIC LEUCINE ZIPPER KINASE"/>
    <property type="match status" value="1"/>
</dbReference>
<dbReference type="GO" id="GO:0004674">
    <property type="term" value="F:protein serine/threonine kinase activity"/>
    <property type="evidence" value="ECO:0007669"/>
    <property type="project" value="UniProtKB-KW"/>
</dbReference>
<comment type="similarity">
    <text evidence="7">Belongs to the protein kinase superfamily.</text>
</comment>
<keyword evidence="5 6" id="KW-0067">ATP-binding</keyword>
<reference evidence="10" key="1">
    <citation type="submission" date="2012-02" db="EMBL/GenBank/DDBJ databases">
        <title>Genome sequencing of Giardia lamblia Genotypes A2 and B isolates (DH and GS) and comparative analysis with the genomes of Genotypes A1 and E (WB and Pig).</title>
        <authorList>
            <person name="Adam R."/>
            <person name="Dahlstrom E."/>
            <person name="Martens C."/>
            <person name="Bruno D."/>
            <person name="Barbian K."/>
            <person name="Porcella S.F."/>
            <person name="Nash T."/>
        </authorList>
    </citation>
    <scope>NUCLEOTIDE SEQUENCE</scope>
    <source>
        <strain evidence="10">DH</strain>
    </source>
</reference>
<evidence type="ECO:0000256" key="2">
    <source>
        <dbReference type="ARBA" id="ARBA00022679"/>
    </source>
</evidence>
<evidence type="ECO:0000259" key="8">
    <source>
        <dbReference type="PROSITE" id="PS50011"/>
    </source>
</evidence>
<sequence length="475" mass="52748">VSLKFEMSDEQPVQLGQYEVSELLGSGAFAKVRLATRKDTGKKYAVKIIKKVGLSQRAADRLNLEIAVTKGISHPNVIKMHEVIGTSSKFWLVMDYHANGELLKHMKTKLSDDQAFDYFIQIACALRYCHRFGICHRDLKFENVLVANDGHLVITDFGLGAISYNPDKTFYSQATFCGSTHYIAPEVSSGSRYDGRKSDIWSLGIMLYAMLIGKLPFPSDNYEVLVESMLNRRYDPIPSFVNDQAKNLLEALLEPDPRTRPDWREIFNYPWIASRVALVDEAGHAVDKFPSEITDTGVLCRVMRKKKVHMEIPLHPNKKSYSVLSNIHAALMQTNSAPSTAQPVSDEGFTCPSCGNIVVPPKTADIASYSVKKAIMISDISISDALILAAYGVRKVTKKPVVVYPHEFRASSDVQLMEARVFGTQKLVILIGTNDAEMYTTVSTVLTNLAADKAKLSAITLGRINDVSVVCEDAR</sequence>
<name>V6TMK5_GIAIN</name>
<dbReference type="FunFam" id="3.30.200.20:FF:000003">
    <property type="entry name" value="Non-specific serine/threonine protein kinase"/>
    <property type="match status" value="1"/>
</dbReference>
<dbReference type="VEuPathDB" id="GiardiaDB:QR46_3606"/>
<gene>
    <name evidence="9" type="ORF">DHA2_14661</name>
</gene>
<dbReference type="InterPro" id="IPR017441">
    <property type="entry name" value="Protein_kinase_ATP_BS"/>
</dbReference>
<reference evidence="9 10" key="2">
    <citation type="journal article" date="2013" name="Genome Biol. Evol.">
        <title>Genome sequencing of Giardia lamblia genotypes A2 and B isolates (DH and GS) and comparative analysis with the genomes of genotypes A1 and E (WB and Pig).</title>
        <authorList>
            <person name="Adam R.D."/>
            <person name="Dahlstrom E.W."/>
            <person name="Martens C.A."/>
            <person name="Bruno D.P."/>
            <person name="Barbian K.D."/>
            <person name="Ricklefs S.M."/>
            <person name="Hernandez M.M."/>
            <person name="Narla N.P."/>
            <person name="Patel R.B."/>
            <person name="Porcella S.F."/>
            <person name="Nash T.E."/>
        </authorList>
    </citation>
    <scope>NUCLEOTIDE SEQUENCE [LARGE SCALE GENOMIC DNA]</scope>
    <source>
        <strain evidence="9 10">DH</strain>
    </source>
</reference>
<keyword evidence="2" id="KW-0808">Transferase</keyword>
<dbReference type="VEuPathDB" id="GiardiaDB:DHA2_14661"/>
<dbReference type="SMART" id="SM00220">
    <property type="entry name" value="S_TKc"/>
    <property type="match status" value="1"/>
</dbReference>
<evidence type="ECO:0000313" key="9">
    <source>
        <dbReference type="EMBL" id="ESU38175.1"/>
    </source>
</evidence>
<proteinExistence type="inferred from homology"/>
<dbReference type="VEuPathDB" id="GiardiaDB:GL50803_0014661"/>
<organism evidence="9 10">
    <name type="scientific">Giardia intestinalis</name>
    <name type="common">Giardia lamblia</name>
    <dbReference type="NCBI Taxonomy" id="5741"/>
    <lineage>
        <taxon>Eukaryota</taxon>
        <taxon>Metamonada</taxon>
        <taxon>Diplomonadida</taxon>
        <taxon>Hexamitidae</taxon>
        <taxon>Giardiinae</taxon>
        <taxon>Giardia</taxon>
    </lineage>
</organism>
<evidence type="ECO:0000256" key="5">
    <source>
        <dbReference type="ARBA" id="ARBA00022840"/>
    </source>
</evidence>
<dbReference type="InterPro" id="IPR008271">
    <property type="entry name" value="Ser/Thr_kinase_AS"/>
</dbReference>
<dbReference type="GO" id="GO:0005524">
    <property type="term" value="F:ATP binding"/>
    <property type="evidence" value="ECO:0007669"/>
    <property type="project" value="UniProtKB-UniRule"/>
</dbReference>
<dbReference type="Gene3D" id="1.10.510.10">
    <property type="entry name" value="Transferase(Phosphotransferase) domain 1"/>
    <property type="match status" value="1"/>
</dbReference>
<dbReference type="VEuPathDB" id="GiardiaDB:GL50581_1956"/>
<evidence type="ECO:0000256" key="1">
    <source>
        <dbReference type="ARBA" id="ARBA00022527"/>
    </source>
</evidence>
<dbReference type="EMBL" id="AHGT01000016">
    <property type="protein sequence ID" value="ESU38175.1"/>
    <property type="molecule type" value="Genomic_DNA"/>
</dbReference>
<protein>
    <submittedName>
        <fullName evidence="9">Serine/threonine protein kinase</fullName>
    </submittedName>
</protein>
<dbReference type="InterPro" id="IPR011009">
    <property type="entry name" value="Kinase-like_dom_sf"/>
</dbReference>
<dbReference type="InterPro" id="IPR000719">
    <property type="entry name" value="Prot_kinase_dom"/>
</dbReference>
<keyword evidence="4 9" id="KW-0418">Kinase</keyword>
<dbReference type="PROSITE" id="PS50011">
    <property type="entry name" value="PROTEIN_KINASE_DOM"/>
    <property type="match status" value="1"/>
</dbReference>
<dbReference type="GO" id="GO:0005737">
    <property type="term" value="C:cytoplasm"/>
    <property type="evidence" value="ECO:0007669"/>
    <property type="project" value="TreeGrafter"/>
</dbReference>
<evidence type="ECO:0000256" key="3">
    <source>
        <dbReference type="ARBA" id="ARBA00022741"/>
    </source>
</evidence>
<keyword evidence="1 7" id="KW-0723">Serine/threonine-protein kinase</keyword>
<dbReference type="Proteomes" id="UP000018320">
    <property type="component" value="Unassembled WGS sequence"/>
</dbReference>
<comment type="caution">
    <text evidence="9">The sequence shown here is derived from an EMBL/GenBank/DDBJ whole genome shotgun (WGS) entry which is preliminary data.</text>
</comment>
<dbReference type="PROSITE" id="PS00107">
    <property type="entry name" value="PROTEIN_KINASE_ATP"/>
    <property type="match status" value="1"/>
</dbReference>
<evidence type="ECO:0000256" key="4">
    <source>
        <dbReference type="ARBA" id="ARBA00022777"/>
    </source>
</evidence>
<dbReference type="Pfam" id="PF00069">
    <property type="entry name" value="Pkinase"/>
    <property type="match status" value="1"/>
</dbReference>
<keyword evidence="3 6" id="KW-0547">Nucleotide-binding</keyword>
<dbReference type="AlphaFoldDB" id="V6TMK5"/>